<feature type="transmembrane region" description="Helical" evidence="3">
    <location>
        <begin position="1035"/>
        <end position="1054"/>
    </location>
</feature>
<feature type="repeat" description="ANK" evidence="1">
    <location>
        <begin position="194"/>
        <end position="226"/>
    </location>
</feature>
<evidence type="ECO:0000256" key="3">
    <source>
        <dbReference type="SAM" id="Phobius"/>
    </source>
</evidence>
<dbReference type="InterPro" id="IPR002110">
    <property type="entry name" value="Ankyrin_rpt"/>
</dbReference>
<protein>
    <recommendedName>
        <fullName evidence="4">PGG domain-containing protein</fullName>
    </recommendedName>
</protein>
<keyword evidence="3" id="KW-1133">Transmembrane helix</keyword>
<organism evidence="5 6">
    <name type="scientific">Citrus x changshan-huyou</name>
    <dbReference type="NCBI Taxonomy" id="2935761"/>
    <lineage>
        <taxon>Eukaryota</taxon>
        <taxon>Viridiplantae</taxon>
        <taxon>Streptophyta</taxon>
        <taxon>Embryophyta</taxon>
        <taxon>Tracheophyta</taxon>
        <taxon>Spermatophyta</taxon>
        <taxon>Magnoliopsida</taxon>
        <taxon>eudicotyledons</taxon>
        <taxon>Gunneridae</taxon>
        <taxon>Pentapetalae</taxon>
        <taxon>rosids</taxon>
        <taxon>malvids</taxon>
        <taxon>Sapindales</taxon>
        <taxon>Rutaceae</taxon>
        <taxon>Aurantioideae</taxon>
        <taxon>Citrus</taxon>
    </lineage>
</organism>
<dbReference type="Pfam" id="PF13962">
    <property type="entry name" value="PGG"/>
    <property type="match status" value="1"/>
</dbReference>
<feature type="transmembrane region" description="Helical" evidence="3">
    <location>
        <begin position="1085"/>
        <end position="1108"/>
    </location>
</feature>
<proteinExistence type="predicted"/>
<sequence length="1215" mass="133850">MEKAMGNTALHKALFMRGRVNVGRTSTADSFLSMARSYFSSNPTLAIDDTIKTNIIDSLVAIAHFLVSLDPKLSCCKNIKDKCPLALAIEIGNTDVLEYILRSLPSGLSWSSGKSPLQVVIKKINLDVLQLINQHKPELLLLEDRNGNILHHIFEKVLPDGSSLLHVAAKSGHGEITAKIAQYYPFLINKTNNQGDTPLHCAARAGKLNTATALVDFAKHIPSTSHAPVDLLRMENAMGNTALHEALFMLGRVNVGRTSTADSFLPTARSYFSSNPTLAIDDTIKTNIIDSLVAIAHFLVSLDPKLSCCKNIEDKSPLSLAIEMGNTDVLEYILRSLPSGINWSSDKSPLQVVIKKINLEDRNENILHHIFEKVLPDGSSLLHVAAKSGHGEITAKIAQYYPFFINKTNNQGNTHLHCAARAGMLNIATALVDFAKHIPSTSQALVDLLRMENAMGNTALHEALFMLGSVNVGKISTADSFLSMAHSYFSSNPTLAIDDTFKKNIINFLVAIAHFLISLDHKLSCCKNIEDKSPLSLAIEMGNTDVLEYILRRLPSGISWSSGQSSLQVVIKKRNLEDRTGNILHHIFEKVLPDGSSLLHVAAKSGHGEITAKIAQYYPFLINKTNNQGDTPLHCAARAGKLNTVTALVDFAKHIPSTSQAAVDLLRMENAMGNTALHEALFMLGRVNVGRTSTTDSFLSMACSYFSSNPTLAIDDTIKTNIIDSLVAIAHFLVSLDPKLSCCKNIEDKSPLSLAIEMGNTNVLEYISRSLPSGINWSSDKSPLQVVIKKINLGVCYLLEVNGYSALKKNKETLYPIHLACKNGHLNVIVELLKEWRCPSLFVTDNGCNILHFAAKNGHANMVKAIIKIPETNMTMDEVVNKMDEDGNTPLHLASLHGHSQVVYALLRYGRSNPDLKNKQSMTTYKMALREYYMQTSIAEKQEKSMKLQTTDEKSIGRAESLGASSRKSNENQDQLPIAYGESSGASAQRSHEFQDKLEKTLSIFLVTTRILKGESMPFLNPLLVGKLSEKEVQGFRKTLLVVAVLILGIAYSASEKMPSLDDADSSNSGGTFSIQKLKTMIKQFLVFDNVGMNSATIAVLILLWAQIVKHNSTFKMVLVASMLVCLSIFSMSITFYYSEAIHVKKDFTSSPAIKFLAPLFMPIQAVLLFLLSISAFKLNHVLGLGQLHWYYFSLWVVFEHKKLKTGRLKWWKNG</sequence>
<keyword evidence="3" id="KW-0472">Membrane</keyword>
<dbReference type="Proteomes" id="UP001428341">
    <property type="component" value="Unassembled WGS sequence"/>
</dbReference>
<dbReference type="Gene3D" id="1.25.40.20">
    <property type="entry name" value="Ankyrin repeat-containing domain"/>
    <property type="match status" value="5"/>
</dbReference>
<evidence type="ECO:0000256" key="2">
    <source>
        <dbReference type="SAM" id="MobiDB-lite"/>
    </source>
</evidence>
<evidence type="ECO:0000313" key="5">
    <source>
        <dbReference type="EMBL" id="KAK9200793.1"/>
    </source>
</evidence>
<dbReference type="InterPro" id="IPR036770">
    <property type="entry name" value="Ankyrin_rpt-contain_sf"/>
</dbReference>
<dbReference type="PROSITE" id="PS50088">
    <property type="entry name" value="ANK_REPEAT"/>
    <property type="match status" value="3"/>
</dbReference>
<feature type="domain" description="PGG" evidence="4">
    <location>
        <begin position="1032"/>
        <end position="1139"/>
    </location>
</feature>
<keyword evidence="3" id="KW-0812">Transmembrane</keyword>
<feature type="compositionally biased region" description="Polar residues" evidence="2">
    <location>
        <begin position="963"/>
        <end position="973"/>
    </location>
</feature>
<dbReference type="PANTHER" id="PTHR24121:SF22">
    <property type="entry name" value="PROTEIN ACCELERATED CELL DEATH 6-LIKE"/>
    <property type="match status" value="1"/>
</dbReference>
<feature type="transmembrane region" description="Helical" evidence="3">
    <location>
        <begin position="1156"/>
        <end position="1176"/>
    </location>
</feature>
<reference evidence="5 6" key="1">
    <citation type="submission" date="2024-05" db="EMBL/GenBank/DDBJ databases">
        <title>Haplotype-resolved chromosome-level genome assembly of Huyou (Citrus changshanensis).</title>
        <authorList>
            <person name="Miao C."/>
            <person name="Chen W."/>
            <person name="Wu Y."/>
            <person name="Wang L."/>
            <person name="Zhao S."/>
            <person name="Grierson D."/>
            <person name="Xu C."/>
            <person name="Chen K."/>
        </authorList>
    </citation>
    <scope>NUCLEOTIDE SEQUENCE [LARGE SCALE GENOMIC DNA]</scope>
    <source>
        <strain evidence="5">01-14</strain>
        <tissue evidence="5">Leaf</tissue>
    </source>
</reference>
<keyword evidence="1" id="KW-0040">ANK repeat</keyword>
<dbReference type="AlphaFoldDB" id="A0AAP0QK05"/>
<dbReference type="Pfam" id="PF12796">
    <property type="entry name" value="Ank_2"/>
    <property type="match status" value="4"/>
</dbReference>
<feature type="transmembrane region" description="Helical" evidence="3">
    <location>
        <begin position="1114"/>
        <end position="1136"/>
    </location>
</feature>
<comment type="caution">
    <text evidence="5">The sequence shown here is derived from an EMBL/GenBank/DDBJ whole genome shotgun (WGS) entry which is preliminary data.</text>
</comment>
<dbReference type="PANTHER" id="PTHR24121">
    <property type="entry name" value="NO MECHANORECEPTOR POTENTIAL C, ISOFORM D-RELATED"/>
    <property type="match status" value="1"/>
</dbReference>
<accession>A0AAP0QK05</accession>
<dbReference type="SUPFAM" id="SSF48403">
    <property type="entry name" value="Ankyrin repeat"/>
    <property type="match status" value="3"/>
</dbReference>
<dbReference type="SMART" id="SM00248">
    <property type="entry name" value="ANK"/>
    <property type="match status" value="14"/>
</dbReference>
<evidence type="ECO:0000313" key="6">
    <source>
        <dbReference type="Proteomes" id="UP001428341"/>
    </source>
</evidence>
<keyword evidence="6" id="KW-1185">Reference proteome</keyword>
<dbReference type="InterPro" id="IPR026961">
    <property type="entry name" value="PGG_dom"/>
</dbReference>
<feature type="repeat" description="ANK" evidence="1">
    <location>
        <begin position="628"/>
        <end position="660"/>
    </location>
</feature>
<dbReference type="PROSITE" id="PS50297">
    <property type="entry name" value="ANK_REP_REGION"/>
    <property type="match status" value="3"/>
</dbReference>
<evidence type="ECO:0000256" key="1">
    <source>
        <dbReference type="PROSITE-ProRule" id="PRU00023"/>
    </source>
</evidence>
<evidence type="ECO:0000259" key="4">
    <source>
        <dbReference type="Pfam" id="PF13962"/>
    </source>
</evidence>
<feature type="compositionally biased region" description="Basic and acidic residues" evidence="2">
    <location>
        <begin position="943"/>
        <end position="957"/>
    </location>
</feature>
<feature type="repeat" description="ANK" evidence="1">
    <location>
        <begin position="886"/>
        <end position="910"/>
    </location>
</feature>
<dbReference type="EMBL" id="JBCGBO010000005">
    <property type="protein sequence ID" value="KAK9200793.1"/>
    <property type="molecule type" value="Genomic_DNA"/>
</dbReference>
<feature type="region of interest" description="Disordered" evidence="2">
    <location>
        <begin position="943"/>
        <end position="973"/>
    </location>
</feature>
<name>A0AAP0QK05_9ROSI</name>
<gene>
    <name evidence="5" type="ORF">WN944_015992</name>
</gene>